<dbReference type="RefSeq" id="WP_106204150.1">
    <property type="nucleotide sequence ID" value="NZ_PVTD01000002.1"/>
</dbReference>
<dbReference type="AlphaFoldDB" id="A0A2T0RVM5"/>
<comment type="caution">
    <text evidence="2">The sequence shown here is derived from an EMBL/GenBank/DDBJ whole genome shotgun (WGS) entry which is preliminary data.</text>
</comment>
<dbReference type="InterPro" id="IPR014982">
    <property type="entry name" value="GSCFA"/>
</dbReference>
<gene>
    <name evidence="2" type="ORF">CLV78_102408</name>
</gene>
<dbReference type="EMBL" id="PVTD01000002">
    <property type="protein sequence ID" value="PRY25231.1"/>
    <property type="molecule type" value="Genomic_DNA"/>
</dbReference>
<dbReference type="InterPro" id="IPR011990">
    <property type="entry name" value="TPR-like_helical_dom_sf"/>
</dbReference>
<dbReference type="Proteomes" id="UP000239480">
    <property type="component" value="Unassembled WGS sequence"/>
</dbReference>
<sequence>MTETNLERLSALDAFRRASGNPLRRYPSPEKDGDRLYPQATPACRPSFSMSPRDSVFTIGSCFARNVETALIGADVNVVSRDFDLGDVGESLGFAANFFNKYSVHSVTNELTWALERESFPGERILYPLSKGKARYCDLQLGSAKLDFSLEEILAFRHRYLDVMARAATADVVIVTLGYVECWFDTELDIYLNVAPPLPLCKAYPDRFEFRVLSYEDVLGGLRDLYAVLTRHRATPLRMLLTVSPVPLLSTLRDMDVLVANAYSKSVQRAAIDAFLAESEGVDYFPSYEFVVLSNPNAAWSRGDYRHVSPGLVKRIMDTVLDSYVEGGAPMQEPGEDDQGGEMSAEELSGAARLLLQLKEFADALALLDQHPDFVSGNAKLIQMRASALSGVGRLEEAFELMGQADTLAPQHPAPLERRISWCRRLRRPEQRRLLMAEHARRFPDRGDFRTRHGGEA</sequence>
<protein>
    <submittedName>
        <fullName evidence="2">GSCFA family protein</fullName>
    </submittedName>
</protein>
<reference evidence="2 3" key="1">
    <citation type="submission" date="2018-03" db="EMBL/GenBank/DDBJ databases">
        <title>Genomic Encyclopedia of Archaeal and Bacterial Type Strains, Phase II (KMG-II): from individual species to whole genera.</title>
        <authorList>
            <person name="Goeker M."/>
        </authorList>
    </citation>
    <scope>NUCLEOTIDE SEQUENCE [LARGE SCALE GENOMIC DNA]</scope>
    <source>
        <strain evidence="2 3">DSM 29328</strain>
    </source>
</reference>
<organism evidence="2 3">
    <name type="scientific">Aliiruegeria haliotis</name>
    <dbReference type="NCBI Taxonomy" id="1280846"/>
    <lineage>
        <taxon>Bacteria</taxon>
        <taxon>Pseudomonadati</taxon>
        <taxon>Pseudomonadota</taxon>
        <taxon>Alphaproteobacteria</taxon>
        <taxon>Rhodobacterales</taxon>
        <taxon>Roseobacteraceae</taxon>
        <taxon>Aliiruegeria</taxon>
    </lineage>
</organism>
<name>A0A2T0RVM5_9RHOB</name>
<evidence type="ECO:0000313" key="3">
    <source>
        <dbReference type="Proteomes" id="UP000239480"/>
    </source>
</evidence>
<dbReference type="Pfam" id="PF08885">
    <property type="entry name" value="GSCFA"/>
    <property type="match status" value="1"/>
</dbReference>
<dbReference type="OrthoDB" id="369216at2"/>
<dbReference type="Gene3D" id="1.25.40.10">
    <property type="entry name" value="Tetratricopeptide repeat domain"/>
    <property type="match status" value="1"/>
</dbReference>
<dbReference type="SUPFAM" id="SSF48452">
    <property type="entry name" value="TPR-like"/>
    <property type="match status" value="1"/>
</dbReference>
<evidence type="ECO:0000313" key="2">
    <source>
        <dbReference type="EMBL" id="PRY25231.1"/>
    </source>
</evidence>
<evidence type="ECO:0000259" key="1">
    <source>
        <dbReference type="Pfam" id="PF08885"/>
    </source>
</evidence>
<keyword evidence="3" id="KW-1185">Reference proteome</keyword>
<accession>A0A2T0RVM5</accession>
<feature type="domain" description="GSCFA" evidence="1">
    <location>
        <begin position="56"/>
        <end position="318"/>
    </location>
</feature>
<proteinExistence type="predicted"/>